<dbReference type="EMBL" id="CAJOBC010040360">
    <property type="protein sequence ID" value="CAF4140931.1"/>
    <property type="molecule type" value="Genomic_DNA"/>
</dbReference>
<feature type="non-terminal residue" evidence="1">
    <location>
        <position position="1"/>
    </location>
</feature>
<evidence type="ECO:0000313" key="3">
    <source>
        <dbReference type="Proteomes" id="UP000663829"/>
    </source>
</evidence>
<comment type="caution">
    <text evidence="1">The sequence shown here is derived from an EMBL/GenBank/DDBJ whole genome shotgun (WGS) entry which is preliminary data.</text>
</comment>
<gene>
    <name evidence="1" type="ORF">GPM918_LOCUS28800</name>
    <name evidence="2" type="ORF">SRO942_LOCUS29327</name>
</gene>
<sequence>PPTLLNLTKDTTMADDMLQRLHDQNPLYERILKDSLAKNSKWHSVFQIKQGYVAEHKKLSSSPREKQFVVELCTDEPDLLRMEYQSRFVNSKTRISYVQFDGRKELPIVCCYCTCSSESRTIGWCSQSAATLWYLGYERYLTS</sequence>
<keyword evidence="3" id="KW-1185">Reference proteome</keyword>
<dbReference type="Proteomes" id="UP000681722">
    <property type="component" value="Unassembled WGS sequence"/>
</dbReference>
<dbReference type="EMBL" id="CAJNOQ010012741">
    <property type="protein sequence ID" value="CAF1306894.1"/>
    <property type="molecule type" value="Genomic_DNA"/>
</dbReference>
<proteinExistence type="predicted"/>
<reference evidence="1" key="1">
    <citation type="submission" date="2021-02" db="EMBL/GenBank/DDBJ databases">
        <authorList>
            <person name="Nowell W R."/>
        </authorList>
    </citation>
    <scope>NUCLEOTIDE SEQUENCE</scope>
</reference>
<dbReference type="AlphaFoldDB" id="A0A815E5T5"/>
<dbReference type="Proteomes" id="UP000663829">
    <property type="component" value="Unassembled WGS sequence"/>
</dbReference>
<accession>A0A815E5T5</accession>
<evidence type="ECO:0000313" key="2">
    <source>
        <dbReference type="EMBL" id="CAF4140931.1"/>
    </source>
</evidence>
<name>A0A815E5T5_9BILA</name>
<protein>
    <submittedName>
        <fullName evidence="1">Uncharacterized protein</fullName>
    </submittedName>
</protein>
<evidence type="ECO:0000313" key="1">
    <source>
        <dbReference type="EMBL" id="CAF1306894.1"/>
    </source>
</evidence>
<organism evidence="1 3">
    <name type="scientific">Didymodactylos carnosus</name>
    <dbReference type="NCBI Taxonomy" id="1234261"/>
    <lineage>
        <taxon>Eukaryota</taxon>
        <taxon>Metazoa</taxon>
        <taxon>Spiralia</taxon>
        <taxon>Gnathifera</taxon>
        <taxon>Rotifera</taxon>
        <taxon>Eurotatoria</taxon>
        <taxon>Bdelloidea</taxon>
        <taxon>Philodinida</taxon>
        <taxon>Philodinidae</taxon>
        <taxon>Didymodactylos</taxon>
    </lineage>
</organism>